<name>A0A517LKT5_9PEZI</name>
<keyword evidence="4" id="KW-1185">Reference proteome</keyword>
<dbReference type="GO" id="GO:0016491">
    <property type="term" value="F:oxidoreductase activity"/>
    <property type="evidence" value="ECO:0007669"/>
    <property type="project" value="UniProtKB-KW"/>
</dbReference>
<evidence type="ECO:0000313" key="3">
    <source>
        <dbReference type="EMBL" id="QDS76248.1"/>
    </source>
</evidence>
<dbReference type="Pfam" id="PF02668">
    <property type="entry name" value="TauD"/>
    <property type="match status" value="1"/>
</dbReference>
<dbReference type="Gene3D" id="3.60.130.10">
    <property type="entry name" value="Clavaminate synthase-like"/>
    <property type="match status" value="1"/>
</dbReference>
<dbReference type="STRING" id="50376.A0A517LKT5"/>
<dbReference type="InterPro" id="IPR003819">
    <property type="entry name" value="TauD/TfdA-like"/>
</dbReference>
<evidence type="ECO:0000313" key="4">
    <source>
        <dbReference type="Proteomes" id="UP000316270"/>
    </source>
</evidence>
<proteinExistence type="predicted"/>
<dbReference type="OrthoDB" id="429813at2759"/>
<sequence length="689" mass="77694">MINAFTITSEDPSNAMVDANDFERPLSSVNANTCVIDAQKPLEKVRIDSGTSESLPGLTCSAPDIPVKIIATRALKILQSYGINEGTHNQDFSTLFLPVVASQVKNEIPIKMVLPAFPAKSPNQADKVLGTLPDLGEELALAHLDGMCKTIAEFYAPGAEVHIASDGIVYSDILHVADEDVWDYGEALRALAKEKDFRHVKFMRLWDLLDHAGLQIDGHRDRSYYLNHAASIRRELSLRYADGTYDPSEAIKNDPDTLATYMGYKKFLASDLAQEPWVAAASGKEKKTRLAEIAKKMLARGRMYANAIKECMGDCVRLSIHPSQDKTKLSISLVPQSRGNPGYTPWHSCVAVELDGTYRTGHAADFRNTYDLVYRDGRPHHFRARSDLFKWDTDVDFEFLYPCGLAIRPSNSAAQRKIPMQKVRALSNTFSPIICRNFHPVTDEEAFVEQAEEMGKLLPWFFGTIEKVRDNGHDNAEGSPARSNEPLPMHFDGTFKLAEQFNPETGTMEKVQQPPAYQVFTCQATAPKGSGATLFMNSRLFWRYLPAPFSVETLKERKWDISSSGYWKNNITGLQLVVKHPVTEAPCLRWHENWNEEKTKFSNMRSMIQPVDVDDTAEDVKKAGDTEDRDFRLGVMESAIEHTMYDRRVTIRFEWEKGDLLINDNIAMLHARTGYQGGCTREIWRIHVD</sequence>
<dbReference type="EMBL" id="CP042199">
    <property type="protein sequence ID" value="QDS76248.1"/>
    <property type="molecule type" value="Genomic_DNA"/>
</dbReference>
<evidence type="ECO:0000256" key="1">
    <source>
        <dbReference type="ARBA" id="ARBA00023002"/>
    </source>
</evidence>
<dbReference type="AlphaFoldDB" id="A0A517LKT5"/>
<feature type="domain" description="TauD/TfdA-like" evidence="2">
    <location>
        <begin position="418"/>
        <end position="686"/>
    </location>
</feature>
<dbReference type="PANTHER" id="PTHR37285:SF6">
    <property type="entry name" value="BIOSYNTHESIS PROTEIN, PUTATIVE (AFU_ORTHOLOGUE AFUA_5G02660)-RELATED"/>
    <property type="match status" value="1"/>
</dbReference>
<organism evidence="3 4">
    <name type="scientific">Venturia effusa</name>
    <dbReference type="NCBI Taxonomy" id="50376"/>
    <lineage>
        <taxon>Eukaryota</taxon>
        <taxon>Fungi</taxon>
        <taxon>Dikarya</taxon>
        <taxon>Ascomycota</taxon>
        <taxon>Pezizomycotina</taxon>
        <taxon>Dothideomycetes</taxon>
        <taxon>Pleosporomycetidae</taxon>
        <taxon>Venturiales</taxon>
        <taxon>Venturiaceae</taxon>
        <taxon>Venturia</taxon>
    </lineage>
</organism>
<dbReference type="InterPro" id="IPR007817">
    <property type="entry name" value="Isocyanide_synthase_DIT1"/>
</dbReference>
<dbReference type="Proteomes" id="UP000316270">
    <property type="component" value="Chromosome 15"/>
</dbReference>
<dbReference type="SUPFAM" id="SSF51197">
    <property type="entry name" value="Clavaminate synthase-like"/>
    <property type="match status" value="1"/>
</dbReference>
<dbReference type="Pfam" id="PF05141">
    <property type="entry name" value="DIT1_PvcA"/>
    <property type="match status" value="1"/>
</dbReference>
<evidence type="ECO:0000259" key="2">
    <source>
        <dbReference type="Pfam" id="PF02668"/>
    </source>
</evidence>
<keyword evidence="1" id="KW-0560">Oxidoreductase</keyword>
<reference evidence="3 4" key="1">
    <citation type="submission" date="2019-07" db="EMBL/GenBank/DDBJ databases">
        <title>Finished genome of Venturia effusa.</title>
        <authorList>
            <person name="Young C.A."/>
            <person name="Cox M.P."/>
            <person name="Ganley A.R.D."/>
            <person name="David W.J."/>
        </authorList>
    </citation>
    <scope>NUCLEOTIDE SEQUENCE [LARGE SCALE GENOMIC DNA]</scope>
    <source>
        <strain evidence="4">albino</strain>
    </source>
</reference>
<gene>
    <name evidence="3" type="ORF">FKW77_001094</name>
</gene>
<dbReference type="PANTHER" id="PTHR37285">
    <property type="entry name" value="SPORE WALL MATURATION PROTEIN DIT1"/>
    <property type="match status" value="1"/>
</dbReference>
<dbReference type="InterPro" id="IPR042098">
    <property type="entry name" value="TauD-like_sf"/>
</dbReference>
<protein>
    <recommendedName>
        <fullName evidence="2">TauD/TfdA-like domain-containing protein</fullName>
    </recommendedName>
</protein>
<accession>A0A517LKT5</accession>